<keyword evidence="4" id="KW-1003">Cell membrane</keyword>
<name>A0A1S0UFH2_LOALO</name>
<comment type="similarity">
    <text evidence="12">Belongs to the pannexin family.</text>
</comment>
<dbReference type="AlphaFoldDB" id="A0A1S0UFH2"/>
<accession>A0A1S0UFH2</accession>
<evidence type="ECO:0000256" key="11">
    <source>
        <dbReference type="ARBA" id="ARBA00023303"/>
    </source>
</evidence>
<keyword evidence="6" id="KW-0303">Gap junction</keyword>
<evidence type="ECO:0000256" key="2">
    <source>
        <dbReference type="ARBA" id="ARBA00004651"/>
    </source>
</evidence>
<proteinExistence type="inferred from homology"/>
<evidence type="ECO:0000256" key="1">
    <source>
        <dbReference type="ARBA" id="ARBA00004610"/>
    </source>
</evidence>
<comment type="subcellular location">
    <subcellularLocation>
        <location evidence="1">Cell junction</location>
        <location evidence="1">Gap junction</location>
    </subcellularLocation>
    <subcellularLocation>
        <location evidence="2 12">Cell membrane</location>
        <topology evidence="2 12">Multi-pass membrane protein</topology>
    </subcellularLocation>
</comment>
<evidence type="ECO:0000256" key="7">
    <source>
        <dbReference type="ARBA" id="ARBA00022949"/>
    </source>
</evidence>
<dbReference type="GO" id="GO:0005921">
    <property type="term" value="C:gap junction"/>
    <property type="evidence" value="ECO:0007669"/>
    <property type="project" value="UniProtKB-SubCell"/>
</dbReference>
<keyword evidence="11 12" id="KW-0407">Ion channel</keyword>
<evidence type="ECO:0000256" key="4">
    <source>
        <dbReference type="ARBA" id="ARBA00022475"/>
    </source>
</evidence>
<dbReference type="GO" id="GO:0005886">
    <property type="term" value="C:plasma membrane"/>
    <property type="evidence" value="ECO:0007669"/>
    <property type="project" value="UniProtKB-SubCell"/>
</dbReference>
<dbReference type="PANTHER" id="PTHR11893:SF36">
    <property type="entry name" value="INNEXIN-5"/>
    <property type="match status" value="1"/>
</dbReference>
<sequence>MIRSFDKYLRDLKPKYDDDVVDRCNYLLTNIMLLICAITIAAKQYVGEPLQCWTPAEFQDSWEQYIENFCFIENTYFVPFTDDMPVDSNERNQYQIQYYQWIPFILILQALLFLAPRTIWTMFNWRTGAILTSVTNIKYNIINGYRSFSSYKPSYFLHLGPSGQCSIGGQVRLSMQAIVDAAILTRKVGEKRCLKKRRENREDSFTQAQQIAYVMDFNRRKNQYAKLMDDSLKSAESVDNVICTGVDNERE</sequence>
<evidence type="ECO:0000256" key="9">
    <source>
        <dbReference type="ARBA" id="ARBA00023065"/>
    </source>
</evidence>
<keyword evidence="10 12" id="KW-0472">Membrane</keyword>
<reference evidence="13" key="1">
    <citation type="submission" date="2012-04" db="EMBL/GenBank/DDBJ databases">
        <title>The Genome Sequence of Loa loa.</title>
        <authorList>
            <consortium name="The Broad Institute Genome Sequencing Platform"/>
            <consortium name="Broad Institute Genome Sequencing Center for Infectious Disease"/>
            <person name="Nutman T.B."/>
            <person name="Fink D.L."/>
            <person name="Russ C."/>
            <person name="Young S."/>
            <person name="Zeng Q."/>
            <person name="Gargeya S."/>
            <person name="Alvarado L."/>
            <person name="Berlin A."/>
            <person name="Chapman S.B."/>
            <person name="Chen Z."/>
            <person name="Freedman E."/>
            <person name="Gellesch M."/>
            <person name="Goldberg J."/>
            <person name="Griggs A."/>
            <person name="Gujja S."/>
            <person name="Heilman E.R."/>
            <person name="Heiman D."/>
            <person name="Howarth C."/>
            <person name="Mehta T."/>
            <person name="Neiman D."/>
            <person name="Pearson M."/>
            <person name="Roberts A."/>
            <person name="Saif S."/>
            <person name="Shea T."/>
            <person name="Shenoy N."/>
            <person name="Sisk P."/>
            <person name="Stolte C."/>
            <person name="Sykes S."/>
            <person name="White J."/>
            <person name="Yandava C."/>
            <person name="Haas B."/>
            <person name="Henn M.R."/>
            <person name="Nusbaum C."/>
            <person name="Birren B."/>
        </authorList>
    </citation>
    <scope>NUCLEOTIDE SEQUENCE [LARGE SCALE GENOMIC DNA]</scope>
</reference>
<evidence type="ECO:0000256" key="12">
    <source>
        <dbReference type="RuleBase" id="RU010713"/>
    </source>
</evidence>
<keyword evidence="7" id="KW-0965">Cell junction</keyword>
<evidence type="ECO:0000256" key="8">
    <source>
        <dbReference type="ARBA" id="ARBA00022989"/>
    </source>
</evidence>
<evidence type="ECO:0000313" key="13">
    <source>
        <dbReference type="EMBL" id="EJD74432.1"/>
    </source>
</evidence>
<keyword evidence="9 12" id="KW-0406">Ion transport</keyword>
<keyword evidence="5 12" id="KW-0812">Transmembrane</keyword>
<dbReference type="EMBL" id="JH712304">
    <property type="protein sequence ID" value="EJD74432.1"/>
    <property type="molecule type" value="Genomic_DNA"/>
</dbReference>
<keyword evidence="3 12" id="KW-0813">Transport</keyword>
<feature type="transmembrane region" description="Helical" evidence="12">
    <location>
        <begin position="98"/>
        <end position="116"/>
    </location>
</feature>
<dbReference type="GO" id="GO:0005243">
    <property type="term" value="F:gap junction channel activity"/>
    <property type="evidence" value="ECO:0007669"/>
    <property type="project" value="TreeGrafter"/>
</dbReference>
<evidence type="ECO:0000256" key="10">
    <source>
        <dbReference type="ARBA" id="ARBA00023136"/>
    </source>
</evidence>
<protein>
    <recommendedName>
        <fullName evidence="12">Innexin</fullName>
    </recommendedName>
</protein>
<dbReference type="PROSITE" id="PS51013">
    <property type="entry name" value="PANNEXIN"/>
    <property type="match status" value="1"/>
</dbReference>
<dbReference type="PANTHER" id="PTHR11893">
    <property type="entry name" value="INNEXIN"/>
    <property type="match status" value="1"/>
</dbReference>
<evidence type="ECO:0000256" key="5">
    <source>
        <dbReference type="ARBA" id="ARBA00022692"/>
    </source>
</evidence>
<organism evidence="13">
    <name type="scientific">Loa loa</name>
    <name type="common">Eye worm</name>
    <name type="synonym">Filaria loa</name>
    <dbReference type="NCBI Taxonomy" id="7209"/>
    <lineage>
        <taxon>Eukaryota</taxon>
        <taxon>Metazoa</taxon>
        <taxon>Ecdysozoa</taxon>
        <taxon>Nematoda</taxon>
        <taxon>Chromadorea</taxon>
        <taxon>Rhabditida</taxon>
        <taxon>Spirurina</taxon>
        <taxon>Spiruromorpha</taxon>
        <taxon>Filarioidea</taxon>
        <taxon>Onchocercidae</taxon>
        <taxon>Loa</taxon>
    </lineage>
</organism>
<dbReference type="PRINTS" id="PR01262">
    <property type="entry name" value="INNEXIN"/>
</dbReference>
<evidence type="ECO:0000256" key="3">
    <source>
        <dbReference type="ARBA" id="ARBA00022448"/>
    </source>
</evidence>
<dbReference type="Pfam" id="PF00876">
    <property type="entry name" value="Innexin"/>
    <property type="match status" value="1"/>
</dbReference>
<comment type="caution">
    <text evidence="12">Lacks conserved residue(s) required for the propagation of feature annotation.</text>
</comment>
<dbReference type="GO" id="GO:0034220">
    <property type="term" value="P:monoatomic ion transmembrane transport"/>
    <property type="evidence" value="ECO:0007669"/>
    <property type="project" value="UniProtKB-KW"/>
</dbReference>
<keyword evidence="8 12" id="KW-1133">Transmembrane helix</keyword>
<evidence type="ECO:0000256" key="6">
    <source>
        <dbReference type="ARBA" id="ARBA00022868"/>
    </source>
</evidence>
<gene>
    <name evidence="12" type="primary">inx</name>
    <name evidence="13" type="ORF">LOAG_18253</name>
</gene>
<dbReference type="InterPro" id="IPR000990">
    <property type="entry name" value="Innexin"/>
</dbReference>
<comment type="function">
    <text evidence="12">Structural component of the gap junctions.</text>
</comment>
<dbReference type="InParanoid" id="A0A1S0UFH2"/>
<dbReference type="OrthoDB" id="5867527at2759"/>